<keyword evidence="2" id="KW-0479">Metal-binding</keyword>
<dbReference type="PANTHER" id="PTHR46696">
    <property type="entry name" value="P450, PUTATIVE (EUROFUNG)-RELATED"/>
    <property type="match status" value="1"/>
</dbReference>
<protein>
    <recommendedName>
        <fullName evidence="5">Cytochrome P450</fullName>
    </recommendedName>
</protein>
<evidence type="ECO:0000256" key="1">
    <source>
        <dbReference type="ARBA" id="ARBA00010617"/>
    </source>
</evidence>
<comment type="caution">
    <text evidence="3">The sequence shown here is derived from an EMBL/GenBank/DDBJ whole genome shotgun (WGS) entry which is preliminary data.</text>
</comment>
<name>A0A366HJT6_9BURK</name>
<sequence length="405" mass="45740">MSDTQTLTRDGIDAPRLDIDPFSDDFLNMPYPYHERMREAGPVVWLEPYQLWGVARHEEVRAGLNDWENFISSAGVGLANFRTEKPFRPPSLILEADPPQHTRSRTVLARVLSPKMMQKVRADFEKQANELIDRLVEQGEFDAIKDLAKAYPLKVFPDAVGLAAEGRDNLLLYGDMVFNAFGPRNHVFLDAVGRYEPVREWIMNQCQRSELSPDGFGDLIYQAADAGEIKHEEATLLVRSLLSAGVDTTVNGIGNAMYCLAQFPEQYDKLVANPTLARQTFEEALRFESPVQTFFRTVNRPIEFAGTPMLANDKVIFFLAAANRDGRQWKNPDVFDIERKPVGHMAFGSGIHGCVGQAVARMEGELIFTAMTKRVKRIEMLGEPTRRLNNTLRALESLPVRFVPH</sequence>
<keyword evidence="2" id="KW-0503">Monooxygenase</keyword>
<organism evidence="3 4">
    <name type="scientific">Eoetvoesiella caeni</name>
    <dbReference type="NCBI Taxonomy" id="645616"/>
    <lineage>
        <taxon>Bacteria</taxon>
        <taxon>Pseudomonadati</taxon>
        <taxon>Pseudomonadota</taxon>
        <taxon>Betaproteobacteria</taxon>
        <taxon>Burkholderiales</taxon>
        <taxon>Alcaligenaceae</taxon>
        <taxon>Eoetvoesiella</taxon>
    </lineage>
</organism>
<evidence type="ECO:0000256" key="2">
    <source>
        <dbReference type="RuleBase" id="RU000461"/>
    </source>
</evidence>
<keyword evidence="4" id="KW-1185">Reference proteome</keyword>
<evidence type="ECO:0000313" key="3">
    <source>
        <dbReference type="EMBL" id="RBP42176.1"/>
    </source>
</evidence>
<keyword evidence="2" id="KW-0408">Iron</keyword>
<dbReference type="GO" id="GO:0016705">
    <property type="term" value="F:oxidoreductase activity, acting on paired donors, with incorporation or reduction of molecular oxygen"/>
    <property type="evidence" value="ECO:0007669"/>
    <property type="project" value="InterPro"/>
</dbReference>
<proteinExistence type="inferred from homology"/>
<dbReference type="InterPro" id="IPR017972">
    <property type="entry name" value="Cyt_P450_CS"/>
</dbReference>
<dbReference type="Proteomes" id="UP000253628">
    <property type="component" value="Unassembled WGS sequence"/>
</dbReference>
<dbReference type="PANTHER" id="PTHR46696:SF1">
    <property type="entry name" value="CYTOCHROME P450 YJIB-RELATED"/>
    <property type="match status" value="1"/>
</dbReference>
<keyword evidence="2" id="KW-0560">Oxidoreductase</keyword>
<dbReference type="OrthoDB" id="4168525at2"/>
<dbReference type="SUPFAM" id="SSF48264">
    <property type="entry name" value="Cytochrome P450"/>
    <property type="match status" value="1"/>
</dbReference>
<comment type="similarity">
    <text evidence="1 2">Belongs to the cytochrome P450 family.</text>
</comment>
<evidence type="ECO:0008006" key="5">
    <source>
        <dbReference type="Google" id="ProtNLM"/>
    </source>
</evidence>
<dbReference type="EMBL" id="QNRQ01000002">
    <property type="protein sequence ID" value="RBP42176.1"/>
    <property type="molecule type" value="Genomic_DNA"/>
</dbReference>
<dbReference type="GO" id="GO:0020037">
    <property type="term" value="F:heme binding"/>
    <property type="evidence" value="ECO:0007669"/>
    <property type="project" value="InterPro"/>
</dbReference>
<dbReference type="InterPro" id="IPR002397">
    <property type="entry name" value="Cyt_P450_B"/>
</dbReference>
<dbReference type="Pfam" id="PF00067">
    <property type="entry name" value="p450"/>
    <property type="match status" value="1"/>
</dbReference>
<dbReference type="InterPro" id="IPR036396">
    <property type="entry name" value="Cyt_P450_sf"/>
</dbReference>
<dbReference type="GO" id="GO:0004497">
    <property type="term" value="F:monooxygenase activity"/>
    <property type="evidence" value="ECO:0007669"/>
    <property type="project" value="UniProtKB-KW"/>
</dbReference>
<dbReference type="Gene3D" id="1.10.630.10">
    <property type="entry name" value="Cytochrome P450"/>
    <property type="match status" value="1"/>
</dbReference>
<dbReference type="GO" id="GO:0005506">
    <property type="term" value="F:iron ion binding"/>
    <property type="evidence" value="ECO:0007669"/>
    <property type="project" value="InterPro"/>
</dbReference>
<dbReference type="CDD" id="cd11037">
    <property type="entry name" value="CYP199A2-like"/>
    <property type="match status" value="1"/>
</dbReference>
<dbReference type="PROSITE" id="PS00086">
    <property type="entry name" value="CYTOCHROME_P450"/>
    <property type="match status" value="1"/>
</dbReference>
<dbReference type="RefSeq" id="WP_113932454.1">
    <property type="nucleotide sequence ID" value="NZ_JACCEU010000002.1"/>
</dbReference>
<evidence type="ECO:0000313" key="4">
    <source>
        <dbReference type="Proteomes" id="UP000253628"/>
    </source>
</evidence>
<dbReference type="AlphaFoldDB" id="A0A366HJT6"/>
<dbReference type="InterPro" id="IPR001128">
    <property type="entry name" value="Cyt_P450"/>
</dbReference>
<reference evidence="3 4" key="1">
    <citation type="submission" date="2018-06" db="EMBL/GenBank/DDBJ databases">
        <title>Genomic Encyclopedia of Type Strains, Phase IV (KMG-IV): sequencing the most valuable type-strain genomes for metagenomic binning, comparative biology and taxonomic classification.</title>
        <authorList>
            <person name="Goeker M."/>
        </authorList>
    </citation>
    <scope>NUCLEOTIDE SEQUENCE [LARGE SCALE GENOMIC DNA]</scope>
    <source>
        <strain evidence="3 4">DSM 25520</strain>
    </source>
</reference>
<gene>
    <name evidence="3" type="ORF">DFR37_102562</name>
</gene>
<dbReference type="PRINTS" id="PR00359">
    <property type="entry name" value="BP450"/>
</dbReference>
<keyword evidence="2" id="KW-0349">Heme</keyword>
<accession>A0A366HJT6</accession>